<organism evidence="3 4">
    <name type="scientific">Rudanella paleaurantiibacter</name>
    <dbReference type="NCBI Taxonomy" id="2614655"/>
    <lineage>
        <taxon>Bacteria</taxon>
        <taxon>Pseudomonadati</taxon>
        <taxon>Bacteroidota</taxon>
        <taxon>Cytophagia</taxon>
        <taxon>Cytophagales</taxon>
        <taxon>Cytophagaceae</taxon>
        <taxon>Rudanella</taxon>
    </lineage>
</organism>
<protein>
    <recommendedName>
        <fullName evidence="2">Fibronectin type-III domain-containing protein</fullName>
    </recommendedName>
</protein>
<dbReference type="InterPro" id="IPR036116">
    <property type="entry name" value="FN3_sf"/>
</dbReference>
<evidence type="ECO:0000313" key="3">
    <source>
        <dbReference type="EMBL" id="KAB7726141.1"/>
    </source>
</evidence>
<dbReference type="Gene3D" id="2.120.10.30">
    <property type="entry name" value="TolB, C-terminal domain"/>
    <property type="match status" value="2"/>
</dbReference>
<proteinExistence type="predicted"/>
<name>A0A7J5TSM9_9BACT</name>
<dbReference type="PANTHER" id="PTHR36842:SF1">
    <property type="entry name" value="PROTEIN TOLB"/>
    <property type="match status" value="1"/>
</dbReference>
<evidence type="ECO:0000313" key="4">
    <source>
        <dbReference type="Proteomes" id="UP000488299"/>
    </source>
</evidence>
<evidence type="ECO:0000256" key="1">
    <source>
        <dbReference type="SAM" id="MobiDB-lite"/>
    </source>
</evidence>
<dbReference type="AlphaFoldDB" id="A0A7J5TSM9"/>
<dbReference type="Pfam" id="PF13620">
    <property type="entry name" value="CarboxypepD_reg"/>
    <property type="match status" value="1"/>
</dbReference>
<dbReference type="Gene3D" id="2.60.40.1120">
    <property type="entry name" value="Carboxypeptidase-like, regulatory domain"/>
    <property type="match status" value="1"/>
</dbReference>
<dbReference type="InterPro" id="IPR013783">
    <property type="entry name" value="Ig-like_fold"/>
</dbReference>
<gene>
    <name evidence="3" type="ORF">F5984_25015</name>
</gene>
<dbReference type="EMBL" id="WELI01000017">
    <property type="protein sequence ID" value="KAB7726141.1"/>
    <property type="molecule type" value="Genomic_DNA"/>
</dbReference>
<sequence>MRHFRLFISFCAGLLGLWSCTEDTFVEPTRLATVRGQVLVSTTRQPVRGALVRISPGGRITETDSTGNFRFDSVLAGRYTVSATKEPFRTEVATVEADVQLVSQITLLLVEDRTQNKAPTPPASVTPTSGTANVPTTLTLKWRATDPNRDTLRYDVRLFREGSTSPTQSFTGLLADSLVVANLAYNTTYIWQVTVRDGVNTVNSPLFSFRTRPFPDLPYLFARRVGGQYQIFASGPSPSEVQQLTQSGSNWRPIGSPDRRQIAFISNVDTETFLYVMNADGSNSRRVTSVPIGGQSATDLSFCWSPDGTQLVFPSYDKLYTVRTDGTGLRQLATAPAGRFFAGCDWSGQGNRLVARTTAGFYDHDIVIVPVAGGALTPVFSRRSSRVGNPVFSPDGRQLLLSVDLGTLQNEQGRQLDARLFVLDLVSGTLTDLSSVRTENQSQTSKPAGTNDLDPQFSPNGARIIFTNTDNTHTGPRTIQVMDVDGRNRQQAVQQGEMPFWR</sequence>
<comment type="caution">
    <text evidence="3">The sequence shown here is derived from an EMBL/GenBank/DDBJ whole genome shotgun (WGS) entry which is preliminary data.</text>
</comment>
<dbReference type="Gene3D" id="2.60.40.10">
    <property type="entry name" value="Immunoglobulins"/>
    <property type="match status" value="1"/>
</dbReference>
<feature type="domain" description="Fibronectin type-III" evidence="2">
    <location>
        <begin position="121"/>
        <end position="214"/>
    </location>
</feature>
<dbReference type="SUPFAM" id="SSF49452">
    <property type="entry name" value="Starch-binding domain-like"/>
    <property type="match status" value="1"/>
</dbReference>
<dbReference type="InterPro" id="IPR013784">
    <property type="entry name" value="Carb-bd-like_fold"/>
</dbReference>
<dbReference type="GO" id="GO:0030246">
    <property type="term" value="F:carbohydrate binding"/>
    <property type="evidence" value="ECO:0007669"/>
    <property type="project" value="InterPro"/>
</dbReference>
<feature type="compositionally biased region" description="Polar residues" evidence="1">
    <location>
        <begin position="436"/>
        <end position="448"/>
    </location>
</feature>
<feature type="region of interest" description="Disordered" evidence="1">
    <location>
        <begin position="436"/>
        <end position="457"/>
    </location>
</feature>
<dbReference type="Proteomes" id="UP000488299">
    <property type="component" value="Unassembled WGS sequence"/>
</dbReference>
<dbReference type="InterPro" id="IPR011042">
    <property type="entry name" value="6-blade_b-propeller_TolB-like"/>
</dbReference>
<evidence type="ECO:0000259" key="2">
    <source>
        <dbReference type="PROSITE" id="PS50853"/>
    </source>
</evidence>
<accession>A0A7J5TSM9</accession>
<dbReference type="InterPro" id="IPR003961">
    <property type="entry name" value="FN3_dom"/>
</dbReference>
<dbReference type="PANTHER" id="PTHR36842">
    <property type="entry name" value="PROTEIN TOLB HOMOLOG"/>
    <property type="match status" value="1"/>
</dbReference>
<dbReference type="SUPFAM" id="SSF69304">
    <property type="entry name" value="Tricorn protease N-terminal domain"/>
    <property type="match status" value="1"/>
</dbReference>
<keyword evidence="4" id="KW-1185">Reference proteome</keyword>
<reference evidence="3 4" key="1">
    <citation type="submission" date="2019-10" db="EMBL/GenBank/DDBJ databases">
        <title>Rudanella paleaurantiibacter sp. nov., isolated from sludge.</title>
        <authorList>
            <person name="Xu S.Q."/>
        </authorList>
    </citation>
    <scope>NUCLEOTIDE SEQUENCE [LARGE SCALE GENOMIC DNA]</scope>
    <source>
        <strain evidence="3 4">HX-22-17</strain>
    </source>
</reference>
<dbReference type="PROSITE" id="PS50853">
    <property type="entry name" value="FN3"/>
    <property type="match status" value="1"/>
</dbReference>
<dbReference type="SUPFAM" id="SSF49265">
    <property type="entry name" value="Fibronectin type III"/>
    <property type="match status" value="1"/>
</dbReference>
<dbReference type="RefSeq" id="WP_152126918.1">
    <property type="nucleotide sequence ID" value="NZ_WELI01000017.1"/>
</dbReference>